<accession>A0A6A3N936</accession>
<reference evidence="2 3" key="1">
    <citation type="submission" date="2018-09" db="EMBL/GenBank/DDBJ databases">
        <title>Genomic investigation of the strawberry pathogen Phytophthora fragariae indicates pathogenicity is determined by transcriptional variation in three key races.</title>
        <authorList>
            <person name="Adams T.M."/>
            <person name="Armitage A.D."/>
            <person name="Sobczyk M.K."/>
            <person name="Bates H.J."/>
            <person name="Dunwell J.M."/>
            <person name="Nellist C.F."/>
            <person name="Harrison R.J."/>
        </authorList>
    </citation>
    <scope>NUCLEOTIDE SEQUENCE [LARGE SCALE GENOMIC DNA]</scope>
    <source>
        <strain evidence="2 3">SCRP249</strain>
    </source>
</reference>
<evidence type="ECO:0000256" key="1">
    <source>
        <dbReference type="SAM" id="MobiDB-lite"/>
    </source>
</evidence>
<protein>
    <submittedName>
        <fullName evidence="2">Uncharacterized protein</fullName>
    </submittedName>
</protein>
<dbReference type="AlphaFoldDB" id="A0A6A3N936"/>
<evidence type="ECO:0000313" key="3">
    <source>
        <dbReference type="Proteomes" id="UP000429607"/>
    </source>
</evidence>
<dbReference type="Proteomes" id="UP000429607">
    <property type="component" value="Unassembled WGS sequence"/>
</dbReference>
<sequence>MDRKLAESKRRVSTLSHASRNNAVKMKTYSYSGTGPDCLPLNRRFREIDIAIASRLIEAPSAKVNFLLSRLSGKAKEWALGKLVVDDKIVNTHSHPRQTHTQKVCHIDKVRGRGRASERTWTIHPAAGHAVYLQLIHRSATSPTEEQHYTSTTDERRGVPRRTALARRRPCACTSTPMKGAACHGGPRWLGGAHAPAHRHRRRARRATADRAGSAAPMRLHIDTDEGRDVPRRTALARRHP</sequence>
<name>A0A6A3N936_9STRA</name>
<proteinExistence type="predicted"/>
<organism evidence="2 3">
    <name type="scientific">Phytophthora rubi</name>
    <dbReference type="NCBI Taxonomy" id="129364"/>
    <lineage>
        <taxon>Eukaryota</taxon>
        <taxon>Sar</taxon>
        <taxon>Stramenopiles</taxon>
        <taxon>Oomycota</taxon>
        <taxon>Peronosporomycetes</taxon>
        <taxon>Peronosporales</taxon>
        <taxon>Peronosporaceae</taxon>
        <taxon>Phytophthora</taxon>
    </lineage>
</organism>
<feature type="compositionally biased region" description="Basic residues" evidence="1">
    <location>
        <begin position="196"/>
        <end position="206"/>
    </location>
</feature>
<feature type="compositionally biased region" description="Basic and acidic residues" evidence="1">
    <location>
        <begin position="220"/>
        <end position="232"/>
    </location>
</feature>
<gene>
    <name evidence="2" type="ORF">PR001_g7999</name>
</gene>
<comment type="caution">
    <text evidence="2">The sequence shown here is derived from an EMBL/GenBank/DDBJ whole genome shotgun (WGS) entry which is preliminary data.</text>
</comment>
<feature type="region of interest" description="Disordered" evidence="1">
    <location>
        <begin position="192"/>
        <end position="241"/>
    </location>
</feature>
<feature type="compositionally biased region" description="Basic and acidic residues" evidence="1">
    <location>
        <begin position="145"/>
        <end position="158"/>
    </location>
</feature>
<feature type="region of interest" description="Disordered" evidence="1">
    <location>
        <begin position="141"/>
        <end position="163"/>
    </location>
</feature>
<evidence type="ECO:0000313" key="2">
    <source>
        <dbReference type="EMBL" id="KAE9038304.1"/>
    </source>
</evidence>
<dbReference type="EMBL" id="QXFV01000413">
    <property type="protein sequence ID" value="KAE9038304.1"/>
    <property type="molecule type" value="Genomic_DNA"/>
</dbReference>